<comment type="caution">
    <text evidence="1">The sequence shown here is derived from an EMBL/GenBank/DDBJ whole genome shotgun (WGS) entry which is preliminary data.</text>
</comment>
<dbReference type="EMBL" id="BARW01010166">
    <property type="protein sequence ID" value="GAI73682.1"/>
    <property type="molecule type" value="Genomic_DNA"/>
</dbReference>
<sequence length="36" mass="4090">YTPIRDLALAELVVKEIDGKIVEITDIPKFKEGIVY</sequence>
<name>X1QYN9_9ZZZZ</name>
<protein>
    <submittedName>
        <fullName evidence="1">Uncharacterized protein</fullName>
    </submittedName>
</protein>
<evidence type="ECO:0000313" key="1">
    <source>
        <dbReference type="EMBL" id="GAI73682.1"/>
    </source>
</evidence>
<feature type="non-terminal residue" evidence="1">
    <location>
        <position position="1"/>
    </location>
</feature>
<gene>
    <name evidence="1" type="ORF">S12H4_20144</name>
</gene>
<reference evidence="1" key="1">
    <citation type="journal article" date="2014" name="Front. Microbiol.">
        <title>High frequency of phylogenetically diverse reductive dehalogenase-homologous genes in deep subseafloor sedimentary metagenomes.</title>
        <authorList>
            <person name="Kawai M."/>
            <person name="Futagami T."/>
            <person name="Toyoda A."/>
            <person name="Takaki Y."/>
            <person name="Nishi S."/>
            <person name="Hori S."/>
            <person name="Arai W."/>
            <person name="Tsubouchi T."/>
            <person name="Morono Y."/>
            <person name="Uchiyama I."/>
            <person name="Ito T."/>
            <person name="Fujiyama A."/>
            <person name="Inagaki F."/>
            <person name="Takami H."/>
        </authorList>
    </citation>
    <scope>NUCLEOTIDE SEQUENCE</scope>
    <source>
        <strain evidence="1">Expedition CK06-06</strain>
    </source>
</reference>
<proteinExistence type="predicted"/>
<dbReference type="AlphaFoldDB" id="X1QYN9"/>
<accession>X1QYN9</accession>
<organism evidence="1">
    <name type="scientific">marine sediment metagenome</name>
    <dbReference type="NCBI Taxonomy" id="412755"/>
    <lineage>
        <taxon>unclassified sequences</taxon>
        <taxon>metagenomes</taxon>
        <taxon>ecological metagenomes</taxon>
    </lineage>
</organism>